<dbReference type="Proteomes" id="UP000693941">
    <property type="component" value="Chromosome"/>
</dbReference>
<evidence type="ECO:0000313" key="2">
    <source>
        <dbReference type="Proteomes" id="UP000693941"/>
    </source>
</evidence>
<protein>
    <recommendedName>
        <fullName evidence="3">Tetratricopeptide repeat protein</fullName>
    </recommendedName>
</protein>
<dbReference type="SUPFAM" id="SSF48452">
    <property type="entry name" value="TPR-like"/>
    <property type="match status" value="1"/>
</dbReference>
<dbReference type="EMBL" id="CP077715">
    <property type="protein sequence ID" value="QXJ32612.1"/>
    <property type="molecule type" value="Genomic_DNA"/>
</dbReference>
<dbReference type="Gene3D" id="1.25.40.10">
    <property type="entry name" value="Tetratricopeptide repeat domain"/>
    <property type="match status" value="1"/>
</dbReference>
<organism evidence="1 2">
    <name type="scientific">Saccharolobus shibatae</name>
    <dbReference type="NCBI Taxonomy" id="2286"/>
    <lineage>
        <taxon>Archaea</taxon>
        <taxon>Thermoproteota</taxon>
        <taxon>Thermoprotei</taxon>
        <taxon>Sulfolobales</taxon>
        <taxon>Sulfolobaceae</taxon>
        <taxon>Saccharolobus</taxon>
    </lineage>
</organism>
<evidence type="ECO:0008006" key="3">
    <source>
        <dbReference type="Google" id="ProtNLM"/>
    </source>
</evidence>
<accession>A0A8F5GXM1</accession>
<dbReference type="AlphaFoldDB" id="A0A8F5GXM1"/>
<proteinExistence type="predicted"/>
<evidence type="ECO:0000313" key="1">
    <source>
        <dbReference type="EMBL" id="QXJ32612.1"/>
    </source>
</evidence>
<reference evidence="1" key="1">
    <citation type="journal article" date="2021" name="Environ. Microbiol.">
        <title>New insights into the diversity and evolution of the archaeal mobilome from three complete genomes of Saccharolobus shibatae.</title>
        <authorList>
            <person name="Medvedeva S."/>
            <person name="Brandt D."/>
            <person name="Cvirkaite-Krupovic V."/>
            <person name="Liu Y."/>
            <person name="Severinov K."/>
            <person name="Ishino S."/>
            <person name="Ishino Y."/>
            <person name="Prangishvili D."/>
            <person name="Kalinowski J."/>
            <person name="Krupovic M."/>
        </authorList>
    </citation>
    <scope>NUCLEOTIDE SEQUENCE</scope>
    <source>
        <strain evidence="1">BEU9</strain>
    </source>
</reference>
<name>A0A8F5GXM1_9CREN</name>
<dbReference type="InterPro" id="IPR011990">
    <property type="entry name" value="TPR-like_helical_dom_sf"/>
</dbReference>
<gene>
    <name evidence="1" type="ORF">J5U21_02263</name>
</gene>
<sequence length="381" mass="43308">MITIIDKRTGRGRRVFLRSDMGPEEVANQVRKVLGINRPLIFLAKKFDGREVQIANPDARTLWEIIQAGSQILVEPVEPLTPLEVTYDKAASEDNVYCGNAQTRSIRKVTTGDLWLDFDKDEEAKELMGLAAEPFTRNYVKEMFKIGVYWISNGYYDKAVETFKEVAQAVDWLTPMLAYIHSLSRYYYSYFVDAERPKLLSEAAKELDATYPCSGVAKSKFTALRALIYAELGDLYRTERLLKEGGNSSLVLRLAMAHVYRLRGLLGLAEQEVSYVLSQDKKNRDAVIEKALILREEGRYEEALSLLDKLLYGSPLFNPLNLISYFPQNTLAMLFRAETLELMGRNDEALSAYRQIDSTLYSPIVKSRVSRLSGSSRRTSV</sequence>